<feature type="transmembrane region" description="Helical" evidence="1">
    <location>
        <begin position="43"/>
        <end position="63"/>
    </location>
</feature>
<reference evidence="2 3" key="1">
    <citation type="submission" date="2018-09" db="EMBL/GenBank/DDBJ databases">
        <authorList>
            <person name="Peiro R."/>
            <person name="Begona"/>
            <person name="Cbmso G."/>
            <person name="Lopez M."/>
            <person name="Gonzalez S."/>
        </authorList>
    </citation>
    <scope>NUCLEOTIDE SEQUENCE [LARGE SCALE GENOMIC DNA]</scope>
</reference>
<keyword evidence="1" id="KW-0472">Membrane</keyword>
<evidence type="ECO:0000256" key="1">
    <source>
        <dbReference type="SAM" id="Phobius"/>
    </source>
</evidence>
<keyword evidence="1" id="KW-1133">Transmembrane helix</keyword>
<sequence length="226" mass="24754">MHFLGVELWCCRCNRYIIIDTIIVAVVVMVCVPVFITVSAARVYTGILLGVAVIILGRLWRFLPSHKRWVERQACKMAVKLVAENRTVRPPTQLPWLPPADPSTNGSGAVVVPFYYPCAAPSSSPFCPYYRSTPVPSYDVTSNPSTFTNDGHMLYGGSAVSPPTPPPPLAMPLAFSSPRFPSLSGPLGYSPYSLLLLSSSPQLLHQVRDHSALHRNEPSAPSHWTP</sequence>
<protein>
    <submittedName>
        <fullName evidence="2">Hypothetical_protein</fullName>
    </submittedName>
</protein>
<organism evidence="2 3">
    <name type="scientific">Leishmania braziliensis MHOM/BR/75/M2904</name>
    <dbReference type="NCBI Taxonomy" id="420245"/>
    <lineage>
        <taxon>Eukaryota</taxon>
        <taxon>Discoba</taxon>
        <taxon>Euglenozoa</taxon>
        <taxon>Kinetoplastea</taxon>
        <taxon>Metakinetoplastina</taxon>
        <taxon>Trypanosomatida</taxon>
        <taxon>Trypanosomatidae</taxon>
        <taxon>Leishmaniinae</taxon>
        <taxon>Leishmania</taxon>
        <taxon>Leishmania braziliensis species complex</taxon>
    </lineage>
</organism>
<dbReference type="AlphaFoldDB" id="A0A3P3Z7A4"/>
<gene>
    <name evidence="2" type="ORF">LBRM2904_23.1520</name>
</gene>
<evidence type="ECO:0000313" key="3">
    <source>
        <dbReference type="Proteomes" id="UP000319462"/>
    </source>
</evidence>
<dbReference type="EMBL" id="LS997622">
    <property type="protein sequence ID" value="SYZ66121.1"/>
    <property type="molecule type" value="Genomic_DNA"/>
</dbReference>
<dbReference type="Proteomes" id="UP000319462">
    <property type="component" value="Chromosome 23"/>
</dbReference>
<proteinExistence type="predicted"/>
<accession>A0A3P3Z7A4</accession>
<feature type="transmembrane region" description="Helical" evidence="1">
    <location>
        <begin position="16"/>
        <end position="37"/>
    </location>
</feature>
<name>A0A3P3Z7A4_LEIBR</name>
<keyword evidence="1" id="KW-0812">Transmembrane</keyword>
<evidence type="ECO:0000313" key="2">
    <source>
        <dbReference type="EMBL" id="SYZ66121.1"/>
    </source>
</evidence>